<evidence type="ECO:0000313" key="2">
    <source>
        <dbReference type="EMBL" id="SET98516.1"/>
    </source>
</evidence>
<keyword evidence="1" id="KW-0812">Transmembrane</keyword>
<dbReference type="EMBL" id="FOHS01000005">
    <property type="protein sequence ID" value="SET98516.1"/>
    <property type="molecule type" value="Genomic_DNA"/>
</dbReference>
<dbReference type="OrthoDB" id="9821155at2"/>
<dbReference type="Proteomes" id="UP000198697">
    <property type="component" value="Unassembled WGS sequence"/>
</dbReference>
<sequence>MGFFDFTSVGDHRDFDRYENLYKALIWVLGGLSQVIISYFKSRWNKPKLMINLVNPNNGRTDLASGLCRIVYNFSFDIINQRQLAAHHVSVYGYEVIDELVGKVKLSRPTEINYLTIFSYNTTQNLTMRIEADVYAELADIMIDVNPIKQLTLEYQNESGASFKTMFYPYVTDISKKHKYRRRIVFNWWL</sequence>
<evidence type="ECO:0000313" key="3">
    <source>
        <dbReference type="Proteomes" id="UP000198697"/>
    </source>
</evidence>
<protein>
    <submittedName>
        <fullName evidence="2">Uncharacterized protein</fullName>
    </submittedName>
</protein>
<organism evidence="2 3">
    <name type="scientific">Hymenobacter actinosclerus</name>
    <dbReference type="NCBI Taxonomy" id="82805"/>
    <lineage>
        <taxon>Bacteria</taxon>
        <taxon>Pseudomonadati</taxon>
        <taxon>Bacteroidota</taxon>
        <taxon>Cytophagia</taxon>
        <taxon>Cytophagales</taxon>
        <taxon>Hymenobacteraceae</taxon>
        <taxon>Hymenobacter</taxon>
    </lineage>
</organism>
<name>A0A1I0INT1_9BACT</name>
<dbReference type="RefSeq" id="WP_143069883.1">
    <property type="nucleotide sequence ID" value="NZ_FOHS01000005.1"/>
</dbReference>
<gene>
    <name evidence="2" type="ORF">SAMN04487998_3399</name>
</gene>
<accession>A0A1I0INT1</accession>
<keyword evidence="3" id="KW-1185">Reference proteome</keyword>
<reference evidence="3" key="1">
    <citation type="submission" date="2016-10" db="EMBL/GenBank/DDBJ databases">
        <authorList>
            <person name="Varghese N."/>
            <person name="Submissions S."/>
        </authorList>
    </citation>
    <scope>NUCLEOTIDE SEQUENCE [LARGE SCALE GENOMIC DNA]</scope>
    <source>
        <strain evidence="3">DSM 15310</strain>
    </source>
</reference>
<keyword evidence="1" id="KW-0472">Membrane</keyword>
<evidence type="ECO:0000256" key="1">
    <source>
        <dbReference type="SAM" id="Phobius"/>
    </source>
</evidence>
<dbReference type="AlphaFoldDB" id="A0A1I0INT1"/>
<feature type="transmembrane region" description="Helical" evidence="1">
    <location>
        <begin position="20"/>
        <end position="40"/>
    </location>
</feature>
<keyword evidence="1" id="KW-1133">Transmembrane helix</keyword>
<proteinExistence type="predicted"/>
<dbReference type="STRING" id="82805.SAMN04487998_3399"/>